<keyword evidence="4" id="KW-0808">Transferase</keyword>
<comment type="pathway">
    <text evidence="8">Carotenoid biosynthesis; staphyloxanthin biosynthesis; staphyloxanthin from farnesyl diphosphate: step 4/5.</text>
</comment>
<dbReference type="HOGENOM" id="CLU_049288_2_0_9"/>
<dbReference type="InterPro" id="IPR029044">
    <property type="entry name" value="Nucleotide-diphossugar_trans"/>
</dbReference>
<dbReference type="GO" id="GO:0016757">
    <property type="term" value="F:glycosyltransferase activity"/>
    <property type="evidence" value="ECO:0007669"/>
    <property type="project" value="UniProtKB-KW"/>
</dbReference>
<feature type="domain" description="Glycosyltransferase 2-like" evidence="12">
    <location>
        <begin position="132"/>
        <end position="235"/>
    </location>
</feature>
<dbReference type="GO" id="GO:0016117">
    <property type="term" value="P:carotenoid biosynthetic process"/>
    <property type="evidence" value="ECO:0007669"/>
    <property type="project" value="UniProtKB-KW"/>
</dbReference>
<dbReference type="STRING" id="483937.AMQ84_18030"/>
<feature type="region of interest" description="Disordered" evidence="11">
    <location>
        <begin position="1"/>
        <end position="112"/>
    </location>
</feature>
<comment type="similarity">
    <text evidence="9">Belongs to the glycosyltransferase 2 family. CrtQ subfamily.</text>
</comment>
<evidence type="ECO:0000256" key="11">
    <source>
        <dbReference type="SAM" id="MobiDB-lite"/>
    </source>
</evidence>
<evidence type="ECO:0000256" key="5">
    <source>
        <dbReference type="ARBA" id="ARBA00022746"/>
    </source>
</evidence>
<keyword evidence="5" id="KW-0125">Carotenoid biosynthesis</keyword>
<dbReference type="PANTHER" id="PTHR43646:SF2">
    <property type="entry name" value="GLYCOSYLTRANSFERASE 2-LIKE DOMAIN-CONTAINING PROTEIN"/>
    <property type="match status" value="1"/>
</dbReference>
<proteinExistence type="inferred from homology"/>
<dbReference type="EMBL" id="LN831776">
    <property type="protein sequence ID" value="CQR57985.1"/>
    <property type="molecule type" value="Genomic_DNA"/>
</dbReference>
<evidence type="ECO:0000313" key="13">
    <source>
        <dbReference type="EMBL" id="CQR57985.1"/>
    </source>
</evidence>
<evidence type="ECO:0000256" key="4">
    <source>
        <dbReference type="ARBA" id="ARBA00022679"/>
    </source>
</evidence>
<dbReference type="SUPFAM" id="SSF53448">
    <property type="entry name" value="Nucleotide-diphospho-sugar transferases"/>
    <property type="match status" value="1"/>
</dbReference>
<name>A0A0E4HD33_9BACL</name>
<dbReference type="Proteomes" id="UP000033163">
    <property type="component" value="Chromosome I"/>
</dbReference>
<evidence type="ECO:0000256" key="8">
    <source>
        <dbReference type="ARBA" id="ARBA00037904"/>
    </source>
</evidence>
<comment type="function">
    <text evidence="7">Catalyzes the glycosylation of 4,4'-diaponeurosporenoate, i.e. the esterification of glucose at the C1'' position with the carboxyl group of 4,4'-diaponeurosporenic acid, to form glycosyl-4,4'-diaponeurosporenoate. This is a step in the biosynthesis of staphyloxanthin, an orange pigment present in most staphylococci strains.</text>
</comment>
<keyword evidence="3" id="KW-0328">Glycosyltransferase</keyword>
<evidence type="ECO:0000256" key="9">
    <source>
        <dbReference type="ARBA" id="ARBA00038120"/>
    </source>
</evidence>
<dbReference type="Pfam" id="PF00535">
    <property type="entry name" value="Glycos_transf_2"/>
    <property type="match status" value="1"/>
</dbReference>
<accession>A0A0E4HD33</accession>
<dbReference type="GO" id="GO:0005886">
    <property type="term" value="C:plasma membrane"/>
    <property type="evidence" value="ECO:0007669"/>
    <property type="project" value="UniProtKB-SubCell"/>
</dbReference>
<dbReference type="CDD" id="cd00761">
    <property type="entry name" value="Glyco_tranf_GTA_type"/>
    <property type="match status" value="1"/>
</dbReference>
<dbReference type="AlphaFoldDB" id="A0A0E4HD33"/>
<evidence type="ECO:0000313" key="14">
    <source>
        <dbReference type="Proteomes" id="UP000033163"/>
    </source>
</evidence>
<evidence type="ECO:0000256" key="3">
    <source>
        <dbReference type="ARBA" id="ARBA00022676"/>
    </source>
</evidence>
<evidence type="ECO:0000256" key="1">
    <source>
        <dbReference type="ARBA" id="ARBA00004236"/>
    </source>
</evidence>
<protein>
    <recommendedName>
        <fullName evidence="10">4,4'-diaponeurosporenoate glycosyltransferase</fullName>
    </recommendedName>
</protein>
<comment type="subcellular location">
    <subcellularLocation>
        <location evidence="1">Cell membrane</location>
    </subcellularLocation>
</comment>
<keyword evidence="6" id="KW-0472">Membrane</keyword>
<evidence type="ECO:0000256" key="2">
    <source>
        <dbReference type="ARBA" id="ARBA00022475"/>
    </source>
</evidence>
<dbReference type="PANTHER" id="PTHR43646">
    <property type="entry name" value="GLYCOSYLTRANSFERASE"/>
    <property type="match status" value="1"/>
</dbReference>
<dbReference type="PATRIC" id="fig|1073571.4.peg.6003"/>
<dbReference type="InterPro" id="IPR001173">
    <property type="entry name" value="Glyco_trans_2-like"/>
</dbReference>
<gene>
    <name evidence="13" type="ORF">PRIO_5598</name>
</gene>
<reference evidence="14" key="1">
    <citation type="submission" date="2015-03" db="EMBL/GenBank/DDBJ databases">
        <authorList>
            <person name="Wibberg D."/>
        </authorList>
    </citation>
    <scope>NUCLEOTIDE SEQUENCE [LARGE SCALE GENOMIC DNA]</scope>
</reference>
<evidence type="ECO:0000259" key="12">
    <source>
        <dbReference type="Pfam" id="PF00535"/>
    </source>
</evidence>
<feature type="compositionally biased region" description="Low complexity" evidence="11">
    <location>
        <begin position="77"/>
        <end position="106"/>
    </location>
</feature>
<evidence type="ECO:0000256" key="6">
    <source>
        <dbReference type="ARBA" id="ARBA00023136"/>
    </source>
</evidence>
<organism evidence="13 14">
    <name type="scientific">Paenibacillus riograndensis SBR5</name>
    <dbReference type="NCBI Taxonomy" id="1073571"/>
    <lineage>
        <taxon>Bacteria</taxon>
        <taxon>Bacillati</taxon>
        <taxon>Bacillota</taxon>
        <taxon>Bacilli</taxon>
        <taxon>Bacillales</taxon>
        <taxon>Paenibacillaceae</taxon>
        <taxon>Paenibacillus</taxon>
        <taxon>Paenibacillus sonchi group</taxon>
    </lineage>
</organism>
<keyword evidence="2" id="KW-1003">Cell membrane</keyword>
<dbReference type="Gene3D" id="3.90.550.10">
    <property type="entry name" value="Spore Coat Polysaccharide Biosynthesis Protein SpsA, Chain A"/>
    <property type="match status" value="1"/>
</dbReference>
<dbReference type="KEGG" id="pri:PRIO_5598"/>
<dbReference type="RefSeq" id="WP_052741528.1">
    <property type="nucleotide sequence ID" value="NZ_LN831776.1"/>
</dbReference>
<evidence type="ECO:0000256" key="7">
    <source>
        <dbReference type="ARBA" id="ARBA00037281"/>
    </source>
</evidence>
<feature type="compositionally biased region" description="Low complexity" evidence="11">
    <location>
        <begin position="33"/>
        <end position="65"/>
    </location>
</feature>
<evidence type="ECO:0000256" key="10">
    <source>
        <dbReference type="ARBA" id="ARBA00040345"/>
    </source>
</evidence>
<sequence>MTAVAAMLDPGASSRPKAYTSSIRRLEAKARRASLASRKGAPSPGHGRAAAAMVKTAAAAPARRTGTGGTAGKRRAAQAGAAARTAVRRSAAAGSPASRQAAGNAARLEERASASASREAELSLPKLHGSLSVIISARNEERTLPGLLKQVQRLNPAEIILVLNGCTDNSYGLVRNFKQATVVHCPESAGHDVGRALGAKLSRGDILLFLDGDMVIPASQLAVFASAVDGGVDVALNDLDALLPPFALSDDVTRCKLYLNSVLGRNDLGVSSMTAVPHALSRRALERIGYRELTVPPKAQALSIIGQLRVEKAGKVDVIKHNRLRQGNTGAGNAMEQLIAGDHAEALFRVLMHRNAGGIISAEIRQEQRRQLAAWRNGI</sequence>